<evidence type="ECO:0000259" key="7">
    <source>
        <dbReference type="Pfam" id="PF16213"/>
    </source>
</evidence>
<evidence type="ECO:0000259" key="6">
    <source>
        <dbReference type="Pfam" id="PF16206"/>
    </source>
</evidence>
<dbReference type="SUPFAM" id="SSF48371">
    <property type="entry name" value="ARM repeat"/>
    <property type="match status" value="2"/>
</dbReference>
<feature type="domain" description="Mon2/Sec7/BIG1-like HUS" evidence="5">
    <location>
        <begin position="200"/>
        <end position="354"/>
    </location>
</feature>
<keyword evidence="2" id="KW-0813">Transport</keyword>
<evidence type="ECO:0008006" key="10">
    <source>
        <dbReference type="Google" id="ProtNLM"/>
    </source>
</evidence>
<dbReference type="Proteomes" id="UP000799444">
    <property type="component" value="Unassembled WGS sequence"/>
</dbReference>
<keyword evidence="3" id="KW-0653">Protein transport</keyword>
<evidence type="ECO:0000259" key="5">
    <source>
        <dbReference type="Pfam" id="PF12783"/>
    </source>
</evidence>
<dbReference type="GO" id="GO:0015031">
    <property type="term" value="P:protein transport"/>
    <property type="evidence" value="ECO:0007669"/>
    <property type="project" value="UniProtKB-KW"/>
</dbReference>
<evidence type="ECO:0000313" key="9">
    <source>
        <dbReference type="Proteomes" id="UP000799444"/>
    </source>
</evidence>
<comment type="caution">
    <text evidence="8">The sequence shown here is derived from an EMBL/GenBank/DDBJ whole genome shotgun (WGS) entry which is preliminary data.</text>
</comment>
<dbReference type="GO" id="GO:0005794">
    <property type="term" value="C:Golgi apparatus"/>
    <property type="evidence" value="ECO:0007669"/>
    <property type="project" value="UniProtKB-ARBA"/>
</dbReference>
<comment type="similarity">
    <text evidence="1">Belongs to the MON2 family.</text>
</comment>
<feature type="region of interest" description="Disordered" evidence="4">
    <location>
        <begin position="477"/>
        <end position="524"/>
    </location>
</feature>
<protein>
    <recommendedName>
        <fullName evidence="10">Endosomal peripheral membrane protein</fullName>
    </recommendedName>
</protein>
<dbReference type="EMBL" id="ML996138">
    <property type="protein sequence ID" value="KAF2735242.1"/>
    <property type="molecule type" value="Genomic_DNA"/>
</dbReference>
<dbReference type="InterPro" id="IPR032629">
    <property type="entry name" value="DCB_dom"/>
</dbReference>
<evidence type="ECO:0000256" key="3">
    <source>
        <dbReference type="ARBA" id="ARBA00022927"/>
    </source>
</evidence>
<dbReference type="InterPro" id="IPR032691">
    <property type="entry name" value="Mon2/Sec7/BIG1-like_HUS"/>
</dbReference>
<proteinExistence type="inferred from homology"/>
<feature type="domain" description="Mon2 C-terminal" evidence="6">
    <location>
        <begin position="1344"/>
        <end position="1658"/>
    </location>
</feature>
<dbReference type="Pfam" id="PF12783">
    <property type="entry name" value="Sec7-like_HUS"/>
    <property type="match status" value="1"/>
</dbReference>
<dbReference type="PANTHER" id="PTHR10663">
    <property type="entry name" value="GUANYL-NUCLEOTIDE EXCHANGE FACTOR"/>
    <property type="match status" value="1"/>
</dbReference>
<dbReference type="InterPro" id="IPR016024">
    <property type="entry name" value="ARM-type_fold"/>
</dbReference>
<sequence>MTAQILAAELGTLIQDSKRKNTELRGAAEKSLQDLKALPVTSEAQLSADLSRRPHFISPFLIACSTHNAKFGSTGVSCLQRLSVSRALPRERLTEVLEALRDCVSLGNDVQLKILQALPSLLQNYPNDVRGELLSSTLQICSALQNAKNFAVSNTAAATLQQLVISIFDRVASEDEKALEIPTTVEVRVDGDNIAVRSAAHDAYKMFNDLNLLVTGEKPSYIRFSSIPSTSTLELIEAILSNHGKIIATHQEQAHVLRSLLMPMIIRSLSDRLSFPITLRIFRILYILIRNHLRIMPSECEIALGLLNHMLDPDASPLWKRAMCLEVFRGIYSDPRLVLGIYGQFDDQEGKKNIFGDNLAAFVRLATEKPAVIGLGQQSSAPAGRGDRKDNASDQAVAEAGAIAGVIGGPVSEPIAGADYVGISMQWSSMKTPCMEQLDKSEAPHLPETYVYSLALTCITNISESLARFVLPLTVHHEGKSRKRSKTGDLTRTNSDGGPESQDLERTSSHRKKNVPVNPLSLTDHPAHASIRTASALVDRCWPAVLATCSTFLNATLDAEYYRGLVRAVQKFTQVAGLLRLSTPRDAFLTTLGKAAVPASLLLANVSSPKSSATDAAGVFSNAKGLLSVDSFVSQASNMSADKSRRPSHEVGSPSLGPRNLLCLRALLNLAIALGPTLQSAWSIIFETLQVADLVMAMANHQGSARTPGASNLRTESEFSPEKMEAETSAVQAAARRLFESTVDFPNESFVDLLEALCTLLKSGSPSESGQRTPVPAGRPQVLHQRRMGSVSGISISTESTARDSLFALNKIGELASMNGARLAQYGPEESGWTVFNSELVRFAADNRRATAARLLAADVLCRTVKEVAELSMSEEGRDDIQTRILSALQKQVAALCGNVDEDDDAYGDTEVRIHQITLEALKSVVEQCGELLIAGWPSVFDSLVSVFVTGPEDGHEIGTGATPSEPSVEVISRQLARSAFGTVQLICSDFLAVVPTSSLSTLLHLLLNFCRQQEDLNMSLTAITFFWNVSDFLHSKSDISPLADTLGGLEQAEVRRIVQSQAHTGLIPALWLQVLINLSAITTDKRAELRSSAVQTIQRIFENYVDQFSSDAWMLCLRTVLFGMVEANLAVQLSIKGERQVSASENDQWNETTRTVLDSVTILVSACLEKAGDTLSLDDAWTTLLDYFRQYFRCGSHALGTPVFTTITGVLSKMEEGKSFKTPTLIKTAAVWREYFEHRDSWQRSPEPNQESFGAYAEAFKAIYQHAQQSLEADLPPMLSNLEKCIVDSDGIAYSSDLDHMTPLQKRVVECFSSIRTDGPGLPAYLMKLLSRLSILPYTSLAAEAEKRGPTFVALSKASMGLLRDLTVKHIKDEDIYRSGAFHFALQSLAKPIEEKYVWQREGKAPTMWQTATTTTLAMLEAGLALARTDDAQSETWKDIWSDTVNVANGITRAKTDAATAQTPLDKDEAFDMDAFAKLRDLITTPLGSAIVSDGLRRTYTRNLFETSIIHQPAPGEIPNLASSPLEDLYKIRFGQTINAEPSLRSEMAYATLSELMSLVAVQDGSKERVKLAQAAAPYLILRAALPLRAYIADHPLRGGMPAPESQRRELLFVLKELGRLESEPQAIPNAPNVQSTHKKHLHRLYPLLVKATRVARKDAEVFEQLARLTDMVGDEFGMDDE</sequence>
<dbReference type="InterPro" id="IPR011989">
    <property type="entry name" value="ARM-like"/>
</dbReference>
<evidence type="ECO:0000256" key="1">
    <source>
        <dbReference type="ARBA" id="ARBA00008144"/>
    </source>
</evidence>
<dbReference type="PANTHER" id="PTHR10663:SF333">
    <property type="entry name" value="PROTEIN MON2 HOMOLOG"/>
    <property type="match status" value="1"/>
</dbReference>
<feature type="domain" description="Mon2/Sec7/BIG1-like dimerisation and cyclophilin-binding" evidence="7">
    <location>
        <begin position="4"/>
        <end position="175"/>
    </location>
</feature>
<reference evidence="8" key="1">
    <citation type="journal article" date="2020" name="Stud. Mycol.">
        <title>101 Dothideomycetes genomes: a test case for predicting lifestyles and emergence of pathogens.</title>
        <authorList>
            <person name="Haridas S."/>
            <person name="Albert R."/>
            <person name="Binder M."/>
            <person name="Bloem J."/>
            <person name="Labutti K."/>
            <person name="Salamov A."/>
            <person name="Andreopoulos B."/>
            <person name="Baker S."/>
            <person name="Barry K."/>
            <person name="Bills G."/>
            <person name="Bluhm B."/>
            <person name="Cannon C."/>
            <person name="Castanera R."/>
            <person name="Culley D."/>
            <person name="Daum C."/>
            <person name="Ezra D."/>
            <person name="Gonzalez J."/>
            <person name="Henrissat B."/>
            <person name="Kuo A."/>
            <person name="Liang C."/>
            <person name="Lipzen A."/>
            <person name="Lutzoni F."/>
            <person name="Magnuson J."/>
            <person name="Mondo S."/>
            <person name="Nolan M."/>
            <person name="Ohm R."/>
            <person name="Pangilinan J."/>
            <person name="Park H.-J."/>
            <person name="Ramirez L."/>
            <person name="Alfaro M."/>
            <person name="Sun H."/>
            <person name="Tritt A."/>
            <person name="Yoshinaga Y."/>
            <person name="Zwiers L.-H."/>
            <person name="Turgeon B."/>
            <person name="Goodwin S."/>
            <person name="Spatafora J."/>
            <person name="Crous P."/>
            <person name="Grigoriev I."/>
        </authorList>
    </citation>
    <scope>NUCLEOTIDE SEQUENCE</scope>
    <source>
        <strain evidence="8">CBS 125425</strain>
    </source>
</reference>
<accession>A0A9P4QX01</accession>
<feature type="domain" description="Mon2 C-terminal" evidence="6">
    <location>
        <begin position="990"/>
        <end position="1143"/>
    </location>
</feature>
<keyword evidence="9" id="KW-1185">Reference proteome</keyword>
<evidence type="ECO:0000256" key="2">
    <source>
        <dbReference type="ARBA" id="ARBA00022448"/>
    </source>
</evidence>
<gene>
    <name evidence="8" type="ORF">EJ04DRAFT_465256</name>
</gene>
<dbReference type="Pfam" id="PF16206">
    <property type="entry name" value="Mon2_C"/>
    <property type="match status" value="2"/>
</dbReference>
<dbReference type="Pfam" id="PF16213">
    <property type="entry name" value="DCB"/>
    <property type="match status" value="1"/>
</dbReference>
<evidence type="ECO:0000256" key="4">
    <source>
        <dbReference type="SAM" id="MobiDB-lite"/>
    </source>
</evidence>
<evidence type="ECO:0000313" key="8">
    <source>
        <dbReference type="EMBL" id="KAF2735242.1"/>
    </source>
</evidence>
<dbReference type="InterPro" id="IPR032817">
    <property type="entry name" value="Mon2_C"/>
</dbReference>
<organism evidence="8 9">
    <name type="scientific">Polyplosphaeria fusca</name>
    <dbReference type="NCBI Taxonomy" id="682080"/>
    <lineage>
        <taxon>Eukaryota</taxon>
        <taxon>Fungi</taxon>
        <taxon>Dikarya</taxon>
        <taxon>Ascomycota</taxon>
        <taxon>Pezizomycotina</taxon>
        <taxon>Dothideomycetes</taxon>
        <taxon>Pleosporomycetidae</taxon>
        <taxon>Pleosporales</taxon>
        <taxon>Tetraplosphaeriaceae</taxon>
        <taxon>Polyplosphaeria</taxon>
    </lineage>
</organism>
<dbReference type="OrthoDB" id="294853at2759"/>
<name>A0A9P4QX01_9PLEO</name>
<dbReference type="Gene3D" id="1.25.10.10">
    <property type="entry name" value="Leucine-rich Repeat Variant"/>
    <property type="match status" value="1"/>
</dbReference>